<name>A0A2A5WVV2_9GAMM</name>
<dbReference type="Proteomes" id="UP000219327">
    <property type="component" value="Unassembled WGS sequence"/>
</dbReference>
<organism evidence="2 3">
    <name type="scientific">OM182 bacterium MED-G24</name>
    <dbReference type="NCBI Taxonomy" id="1986255"/>
    <lineage>
        <taxon>Bacteria</taxon>
        <taxon>Pseudomonadati</taxon>
        <taxon>Pseudomonadota</taxon>
        <taxon>Gammaproteobacteria</taxon>
        <taxon>OMG group</taxon>
        <taxon>OM182 clade</taxon>
    </lineage>
</organism>
<feature type="compositionally biased region" description="Basic and acidic residues" evidence="1">
    <location>
        <begin position="70"/>
        <end position="80"/>
    </location>
</feature>
<feature type="region of interest" description="Disordered" evidence="1">
    <location>
        <begin position="57"/>
        <end position="80"/>
    </location>
</feature>
<evidence type="ECO:0000313" key="3">
    <source>
        <dbReference type="Proteomes" id="UP000219327"/>
    </source>
</evidence>
<protein>
    <submittedName>
        <fullName evidence="2">Uncharacterized protein</fullName>
    </submittedName>
</protein>
<sequence length="80" mass="9567">MANAKWKRNRSMDDQRWTRPELRRELLLHHVMTDLRLETDRIEAVLDELAYEKLGLSRRLPVAAQPSHRQPRDKQQRPAA</sequence>
<dbReference type="AlphaFoldDB" id="A0A2A5WVV2"/>
<evidence type="ECO:0000256" key="1">
    <source>
        <dbReference type="SAM" id="MobiDB-lite"/>
    </source>
</evidence>
<comment type="caution">
    <text evidence="2">The sequence shown here is derived from an EMBL/GenBank/DDBJ whole genome shotgun (WGS) entry which is preliminary data.</text>
</comment>
<proteinExistence type="predicted"/>
<accession>A0A2A5WVV2</accession>
<gene>
    <name evidence="2" type="ORF">CNE99_03585</name>
</gene>
<reference evidence="2 3" key="1">
    <citation type="submission" date="2017-08" db="EMBL/GenBank/DDBJ databases">
        <title>Fine stratification of microbial communities through a metagenomic profile of the photic zone.</title>
        <authorList>
            <person name="Haro-Moreno J.M."/>
            <person name="Lopez-Perez M."/>
            <person name="De La Torre J."/>
            <person name="Picazo A."/>
            <person name="Camacho A."/>
            <person name="Rodriguez-Valera F."/>
        </authorList>
    </citation>
    <scope>NUCLEOTIDE SEQUENCE [LARGE SCALE GENOMIC DNA]</scope>
    <source>
        <strain evidence="2">MED-G24</strain>
    </source>
</reference>
<evidence type="ECO:0000313" key="2">
    <source>
        <dbReference type="EMBL" id="PDH40393.1"/>
    </source>
</evidence>
<dbReference type="EMBL" id="NTKD01000012">
    <property type="protein sequence ID" value="PDH40393.1"/>
    <property type="molecule type" value="Genomic_DNA"/>
</dbReference>